<feature type="region of interest" description="Disordered" evidence="1">
    <location>
        <begin position="370"/>
        <end position="396"/>
    </location>
</feature>
<gene>
    <name evidence="3" type="ORF">D9619_010984</name>
</gene>
<feature type="region of interest" description="Disordered" evidence="1">
    <location>
        <begin position="182"/>
        <end position="216"/>
    </location>
</feature>
<sequence>MPGLYRRSTTLPVDDTDPHFQYEGSWQEVKGSSRQWNSGVMTTQQSGASVSFTFFGSNALLYQTIPSGSGNVAVDISIDGGAPTTVTNVCGGANPVYHMLFFQTPIMADTMHTVVMTNRSPSNIPFQFDRADLQSHDDASMLPMQSPTPTSPAKTPSATPKVSPPTSITLAPPSFIVAPTTLPHAGVSSDPESNQGVNLPPQSAVKDTTSTGRPEFTNSASALLDVVSSTSPSGLSTMIVVTTDALGATVTQTKAVSGTSSSALSSPSENSTTNQNGTPGASKTSALPVSEILAIVFGTIAFLLAVLATIACIRRRKRADGEKGSSSGLRSRARNVIPYPFQHEETPPAFKSTDEYPVGYTAIYRDEKRNQSFDPSNSSVDTRSSSSLNVSQSLPPQDIGMAFPNPIQFDTCSCADDESTVIEAAPPAYRISLQGSGRISLGTSFYV</sequence>
<keyword evidence="2" id="KW-1133">Transmembrane helix</keyword>
<dbReference type="AlphaFoldDB" id="A0A8H5B9P7"/>
<feature type="region of interest" description="Disordered" evidence="1">
    <location>
        <begin position="139"/>
        <end position="166"/>
    </location>
</feature>
<evidence type="ECO:0008006" key="5">
    <source>
        <dbReference type="Google" id="ProtNLM"/>
    </source>
</evidence>
<proteinExistence type="predicted"/>
<keyword evidence="4" id="KW-1185">Reference proteome</keyword>
<comment type="caution">
    <text evidence="3">The sequence shown here is derived from an EMBL/GenBank/DDBJ whole genome shotgun (WGS) entry which is preliminary data.</text>
</comment>
<feature type="compositionally biased region" description="Low complexity" evidence="1">
    <location>
        <begin position="147"/>
        <end position="161"/>
    </location>
</feature>
<keyword evidence="2" id="KW-0472">Membrane</keyword>
<evidence type="ECO:0000256" key="1">
    <source>
        <dbReference type="SAM" id="MobiDB-lite"/>
    </source>
</evidence>
<dbReference type="Gene3D" id="2.60.120.260">
    <property type="entry name" value="Galactose-binding domain-like"/>
    <property type="match status" value="1"/>
</dbReference>
<accession>A0A8H5B9P7</accession>
<evidence type="ECO:0000256" key="2">
    <source>
        <dbReference type="SAM" id="Phobius"/>
    </source>
</evidence>
<feature type="compositionally biased region" description="Low complexity" evidence="1">
    <location>
        <begin position="258"/>
        <end position="273"/>
    </location>
</feature>
<feature type="transmembrane region" description="Helical" evidence="2">
    <location>
        <begin position="292"/>
        <end position="313"/>
    </location>
</feature>
<protein>
    <recommendedName>
        <fullName evidence="5">Mid2 domain-containing protein</fullName>
    </recommendedName>
</protein>
<keyword evidence="2" id="KW-0812">Transmembrane</keyword>
<dbReference type="OrthoDB" id="3265734at2759"/>
<evidence type="ECO:0000313" key="3">
    <source>
        <dbReference type="EMBL" id="KAF5318826.1"/>
    </source>
</evidence>
<feature type="compositionally biased region" description="Polar residues" evidence="1">
    <location>
        <begin position="190"/>
        <end position="216"/>
    </location>
</feature>
<feature type="compositionally biased region" description="Low complexity" evidence="1">
    <location>
        <begin position="376"/>
        <end position="396"/>
    </location>
</feature>
<evidence type="ECO:0000313" key="4">
    <source>
        <dbReference type="Proteomes" id="UP000567179"/>
    </source>
</evidence>
<dbReference type="EMBL" id="JAACJJ010000030">
    <property type="protein sequence ID" value="KAF5318826.1"/>
    <property type="molecule type" value="Genomic_DNA"/>
</dbReference>
<organism evidence="3 4">
    <name type="scientific">Psilocybe cf. subviscida</name>
    <dbReference type="NCBI Taxonomy" id="2480587"/>
    <lineage>
        <taxon>Eukaryota</taxon>
        <taxon>Fungi</taxon>
        <taxon>Dikarya</taxon>
        <taxon>Basidiomycota</taxon>
        <taxon>Agaricomycotina</taxon>
        <taxon>Agaricomycetes</taxon>
        <taxon>Agaricomycetidae</taxon>
        <taxon>Agaricales</taxon>
        <taxon>Agaricineae</taxon>
        <taxon>Strophariaceae</taxon>
        <taxon>Psilocybe</taxon>
    </lineage>
</organism>
<feature type="region of interest" description="Disordered" evidence="1">
    <location>
        <begin position="258"/>
        <end position="283"/>
    </location>
</feature>
<reference evidence="3 4" key="1">
    <citation type="journal article" date="2020" name="ISME J.">
        <title>Uncovering the hidden diversity of litter-decomposition mechanisms in mushroom-forming fungi.</title>
        <authorList>
            <person name="Floudas D."/>
            <person name="Bentzer J."/>
            <person name="Ahren D."/>
            <person name="Johansson T."/>
            <person name="Persson P."/>
            <person name="Tunlid A."/>
        </authorList>
    </citation>
    <scope>NUCLEOTIDE SEQUENCE [LARGE SCALE GENOMIC DNA]</scope>
    <source>
        <strain evidence="3 4">CBS 101986</strain>
    </source>
</reference>
<name>A0A8H5B9P7_9AGAR</name>
<feature type="compositionally biased region" description="Polar residues" evidence="1">
    <location>
        <begin position="274"/>
        <end position="283"/>
    </location>
</feature>
<dbReference type="Proteomes" id="UP000567179">
    <property type="component" value="Unassembled WGS sequence"/>
</dbReference>